<protein>
    <recommendedName>
        <fullName evidence="3">HAT C-terminal dimerisation domain-containing protein</fullName>
    </recommendedName>
</protein>
<dbReference type="EMBL" id="JARKIB010000070">
    <property type="protein sequence ID" value="KAJ7749175.1"/>
    <property type="molecule type" value="Genomic_DNA"/>
</dbReference>
<feature type="non-terminal residue" evidence="1">
    <location>
        <position position="1"/>
    </location>
</feature>
<organism evidence="1 2">
    <name type="scientific">Mycena metata</name>
    <dbReference type="NCBI Taxonomy" id="1033252"/>
    <lineage>
        <taxon>Eukaryota</taxon>
        <taxon>Fungi</taxon>
        <taxon>Dikarya</taxon>
        <taxon>Basidiomycota</taxon>
        <taxon>Agaricomycotina</taxon>
        <taxon>Agaricomycetes</taxon>
        <taxon>Agaricomycetidae</taxon>
        <taxon>Agaricales</taxon>
        <taxon>Marasmiineae</taxon>
        <taxon>Mycenaceae</taxon>
        <taxon>Mycena</taxon>
    </lineage>
</organism>
<dbReference type="AlphaFoldDB" id="A0AAD7N7R8"/>
<evidence type="ECO:0008006" key="3">
    <source>
        <dbReference type="Google" id="ProtNLM"/>
    </source>
</evidence>
<name>A0AAD7N7R8_9AGAR</name>
<feature type="non-terminal residue" evidence="1">
    <location>
        <position position="55"/>
    </location>
</feature>
<sequence>ATSVPVERFFSQGRYLLVFTRNRLSGQSIRRFLCFGGWSKRDLVRTEQVVEAVKG</sequence>
<evidence type="ECO:0000313" key="1">
    <source>
        <dbReference type="EMBL" id="KAJ7749175.1"/>
    </source>
</evidence>
<comment type="caution">
    <text evidence="1">The sequence shown here is derived from an EMBL/GenBank/DDBJ whole genome shotgun (WGS) entry which is preliminary data.</text>
</comment>
<accession>A0AAD7N7R8</accession>
<proteinExistence type="predicted"/>
<keyword evidence="2" id="KW-1185">Reference proteome</keyword>
<gene>
    <name evidence="1" type="ORF">B0H16DRAFT_1211899</name>
</gene>
<dbReference type="Proteomes" id="UP001215598">
    <property type="component" value="Unassembled WGS sequence"/>
</dbReference>
<reference evidence="1" key="1">
    <citation type="submission" date="2023-03" db="EMBL/GenBank/DDBJ databases">
        <title>Massive genome expansion in bonnet fungi (Mycena s.s.) driven by repeated elements and novel gene families across ecological guilds.</title>
        <authorList>
            <consortium name="Lawrence Berkeley National Laboratory"/>
            <person name="Harder C.B."/>
            <person name="Miyauchi S."/>
            <person name="Viragh M."/>
            <person name="Kuo A."/>
            <person name="Thoen E."/>
            <person name="Andreopoulos B."/>
            <person name="Lu D."/>
            <person name="Skrede I."/>
            <person name="Drula E."/>
            <person name="Henrissat B."/>
            <person name="Morin E."/>
            <person name="Kohler A."/>
            <person name="Barry K."/>
            <person name="LaButti K."/>
            <person name="Morin E."/>
            <person name="Salamov A."/>
            <person name="Lipzen A."/>
            <person name="Mereny Z."/>
            <person name="Hegedus B."/>
            <person name="Baldrian P."/>
            <person name="Stursova M."/>
            <person name="Weitz H."/>
            <person name="Taylor A."/>
            <person name="Grigoriev I.V."/>
            <person name="Nagy L.G."/>
            <person name="Martin F."/>
            <person name="Kauserud H."/>
        </authorList>
    </citation>
    <scope>NUCLEOTIDE SEQUENCE</scope>
    <source>
        <strain evidence="1">CBHHK182m</strain>
    </source>
</reference>
<evidence type="ECO:0000313" key="2">
    <source>
        <dbReference type="Proteomes" id="UP001215598"/>
    </source>
</evidence>